<sequence>MAHVSHIQHSLSHDQIIFSPLVTLRRLRLRLHPVISPQRNVSMMRRISERASGFSKNLILRSSASRFHGESLDSSISPVLIPGVHVFHCQNCEGETEDYSAPLRFSYGSLPCLMAFDAGVKLIGATSHFVTEELDVGPIIEQMIMGIVKKHVTVKMNCMMDVTVNIPRRQAIQDVECNCKNNINL</sequence>
<dbReference type="InterPro" id="IPR036477">
    <property type="entry name" value="Formyl_transf_N_sf"/>
</dbReference>
<gene>
    <name evidence="1" type="ORF">BOLC7T44969H</name>
</gene>
<dbReference type="PANTHER" id="PTHR42706:SF1">
    <property type="entry name" value="FORMYLTETRAHYDROFOLATE DEFORMYLASE 2, MITOCHONDRIAL"/>
    <property type="match status" value="1"/>
</dbReference>
<dbReference type="AlphaFoldDB" id="A0A3P6F7Z2"/>
<dbReference type="SUPFAM" id="SSF53328">
    <property type="entry name" value="Formyltransferase"/>
    <property type="match status" value="1"/>
</dbReference>
<proteinExistence type="predicted"/>
<organism evidence="1">
    <name type="scientific">Brassica oleracea</name>
    <name type="common">Wild cabbage</name>
    <dbReference type="NCBI Taxonomy" id="3712"/>
    <lineage>
        <taxon>Eukaryota</taxon>
        <taxon>Viridiplantae</taxon>
        <taxon>Streptophyta</taxon>
        <taxon>Embryophyta</taxon>
        <taxon>Tracheophyta</taxon>
        <taxon>Spermatophyta</taxon>
        <taxon>Magnoliopsida</taxon>
        <taxon>eudicotyledons</taxon>
        <taxon>Gunneridae</taxon>
        <taxon>Pentapetalae</taxon>
        <taxon>rosids</taxon>
        <taxon>malvids</taxon>
        <taxon>Brassicales</taxon>
        <taxon>Brassicaceae</taxon>
        <taxon>Brassiceae</taxon>
        <taxon>Brassica</taxon>
    </lineage>
</organism>
<evidence type="ECO:0000313" key="1">
    <source>
        <dbReference type="EMBL" id="VDD39409.1"/>
    </source>
</evidence>
<dbReference type="PANTHER" id="PTHR42706">
    <property type="entry name" value="FORMYLTETRAHYDROFOLATE DEFORMYLASE"/>
    <property type="match status" value="1"/>
</dbReference>
<name>A0A3P6F7Z2_BRAOL</name>
<evidence type="ECO:0008006" key="2">
    <source>
        <dbReference type="Google" id="ProtNLM"/>
    </source>
</evidence>
<dbReference type="GO" id="GO:0008864">
    <property type="term" value="F:formyltetrahydrofolate deformylase activity"/>
    <property type="evidence" value="ECO:0007669"/>
    <property type="project" value="InterPro"/>
</dbReference>
<protein>
    <recommendedName>
        <fullName evidence="2">Formyl transferase N-terminal domain-containing protein</fullName>
    </recommendedName>
</protein>
<accession>A0A3P6F7Z2</accession>
<dbReference type="GO" id="GO:0006189">
    <property type="term" value="P:'de novo' IMP biosynthetic process"/>
    <property type="evidence" value="ECO:0007669"/>
    <property type="project" value="InterPro"/>
</dbReference>
<dbReference type="InterPro" id="IPR004810">
    <property type="entry name" value="PurU"/>
</dbReference>
<dbReference type="Gene3D" id="3.40.50.170">
    <property type="entry name" value="Formyl transferase, N-terminal domain"/>
    <property type="match status" value="1"/>
</dbReference>
<reference evidence="1" key="1">
    <citation type="submission" date="2018-11" db="EMBL/GenBank/DDBJ databases">
        <authorList>
            <consortium name="Genoscope - CEA"/>
            <person name="William W."/>
        </authorList>
    </citation>
    <scope>NUCLEOTIDE SEQUENCE</scope>
</reference>
<dbReference type="EMBL" id="LR031876">
    <property type="protein sequence ID" value="VDD39409.1"/>
    <property type="molecule type" value="Genomic_DNA"/>
</dbReference>